<dbReference type="EMBL" id="HBUF01334296">
    <property type="protein sequence ID" value="CAG6697610.1"/>
    <property type="molecule type" value="Transcribed_RNA"/>
</dbReference>
<protein>
    <submittedName>
        <fullName evidence="2">Uncharacterized protein</fullName>
    </submittedName>
</protein>
<keyword evidence="1" id="KW-0812">Transmembrane</keyword>
<organism evidence="2">
    <name type="scientific">Cacopsylla melanoneura</name>
    <dbReference type="NCBI Taxonomy" id="428564"/>
    <lineage>
        <taxon>Eukaryota</taxon>
        <taxon>Metazoa</taxon>
        <taxon>Ecdysozoa</taxon>
        <taxon>Arthropoda</taxon>
        <taxon>Hexapoda</taxon>
        <taxon>Insecta</taxon>
        <taxon>Pterygota</taxon>
        <taxon>Neoptera</taxon>
        <taxon>Paraneoptera</taxon>
        <taxon>Hemiptera</taxon>
        <taxon>Sternorrhyncha</taxon>
        <taxon>Psylloidea</taxon>
        <taxon>Psyllidae</taxon>
        <taxon>Psyllinae</taxon>
        <taxon>Cacopsylla</taxon>
    </lineage>
</organism>
<keyword evidence="1" id="KW-1133">Transmembrane helix</keyword>
<proteinExistence type="predicted"/>
<accession>A0A8D8XK74</accession>
<name>A0A8D8XK74_9HEMI</name>
<feature type="transmembrane region" description="Helical" evidence="1">
    <location>
        <begin position="6"/>
        <end position="24"/>
    </location>
</feature>
<dbReference type="AlphaFoldDB" id="A0A8D8XK74"/>
<evidence type="ECO:0000313" key="2">
    <source>
        <dbReference type="EMBL" id="CAG6697610.1"/>
    </source>
</evidence>
<reference evidence="2" key="1">
    <citation type="submission" date="2021-05" db="EMBL/GenBank/DDBJ databases">
        <authorList>
            <person name="Alioto T."/>
            <person name="Alioto T."/>
            <person name="Gomez Garrido J."/>
        </authorList>
    </citation>
    <scope>NUCLEOTIDE SEQUENCE</scope>
</reference>
<sequence length="115" mass="12944">MVPSPIFCISYWYLLIILFFLSEMSSYKLSYSMIVDLVKDELSLIKRGENKVDSGHILLLEFDGSLGVIRGSVKASMKNEKHQVEVRANKLILIILLHLCTQEKQCPTQGLGISG</sequence>
<evidence type="ECO:0000256" key="1">
    <source>
        <dbReference type="SAM" id="Phobius"/>
    </source>
</evidence>
<keyword evidence="1" id="KW-0472">Membrane</keyword>